<dbReference type="OrthoDB" id="1551455at2"/>
<feature type="domain" description="DUF7669" evidence="1">
    <location>
        <begin position="5"/>
        <end position="79"/>
    </location>
</feature>
<keyword evidence="3" id="KW-1185">Reference proteome</keyword>
<dbReference type="Pfam" id="PF24706">
    <property type="entry name" value="DUF7669"/>
    <property type="match status" value="1"/>
</dbReference>
<proteinExistence type="predicted"/>
<gene>
    <name evidence="2" type="ORF">SAMN05443545_104307</name>
</gene>
<dbReference type="Gene3D" id="3.40.1440.40">
    <property type="match status" value="1"/>
</dbReference>
<protein>
    <recommendedName>
        <fullName evidence="1">DUF7669 domain-containing protein</fullName>
    </recommendedName>
</protein>
<dbReference type="Proteomes" id="UP000198500">
    <property type="component" value="Unassembled WGS sequence"/>
</dbReference>
<dbReference type="InterPro" id="IPR053748">
    <property type="entry name" value="Host_DNA_Degrad_Endo"/>
</dbReference>
<sequence length="268" mass="29898">MSDAIWKCVYRCAQELTQQGVTPFTRGDLIRCVQRYKSDCGPGSINPIIQGLTENLRGGASGAVGKNLLHSVGRGQFVLRGAATSGSLEKKPSWTSVRSQPGAVREQDKRPTVISHETLEIGGYAFKHICDIEPVKNDDGTVREFTPQDRYENTGRLALNRYGVGPFCKFKISRNIARSGVYALVVDEYVYYIGECENLTNRFNMGYGNISPRNCFAGGQETNCRINNLIFTSVSEGLKATLWFHETSDYKQVESDLRARGKFGWNRT</sequence>
<dbReference type="AlphaFoldDB" id="A0A1H2ZZ75"/>
<dbReference type="STRING" id="574349.SAMN05443545_104307"/>
<dbReference type="CDD" id="cd10436">
    <property type="entry name" value="GIY-YIG_EndoII_Hpy188I_like"/>
    <property type="match status" value="1"/>
</dbReference>
<evidence type="ECO:0000313" key="3">
    <source>
        <dbReference type="Proteomes" id="UP000198500"/>
    </source>
</evidence>
<dbReference type="EMBL" id="FNNI01000004">
    <property type="protein sequence ID" value="SDX22675.1"/>
    <property type="molecule type" value="Genomic_DNA"/>
</dbReference>
<dbReference type="InterPro" id="IPR044556">
    <property type="entry name" value="EndoII-like_GIY-YIG"/>
</dbReference>
<evidence type="ECO:0000313" key="2">
    <source>
        <dbReference type="EMBL" id="SDX22675.1"/>
    </source>
</evidence>
<name>A0A1H2ZZ75_9GAMM</name>
<organism evidence="2 3">
    <name type="scientific">Aidingimonas halophila</name>
    <dbReference type="NCBI Taxonomy" id="574349"/>
    <lineage>
        <taxon>Bacteria</taxon>
        <taxon>Pseudomonadati</taxon>
        <taxon>Pseudomonadota</taxon>
        <taxon>Gammaproteobacteria</taxon>
        <taxon>Oceanospirillales</taxon>
        <taxon>Halomonadaceae</taxon>
        <taxon>Aidingimonas</taxon>
    </lineage>
</organism>
<dbReference type="InterPro" id="IPR056086">
    <property type="entry name" value="DUF7669"/>
</dbReference>
<accession>A0A1H2ZZ75</accession>
<dbReference type="RefSeq" id="WP_092569303.1">
    <property type="nucleotide sequence ID" value="NZ_BMXH01000001.1"/>
</dbReference>
<evidence type="ECO:0000259" key="1">
    <source>
        <dbReference type="Pfam" id="PF24706"/>
    </source>
</evidence>
<reference evidence="2 3" key="1">
    <citation type="submission" date="2016-10" db="EMBL/GenBank/DDBJ databases">
        <authorList>
            <person name="de Groot N.N."/>
        </authorList>
    </citation>
    <scope>NUCLEOTIDE SEQUENCE [LARGE SCALE GENOMIC DNA]</scope>
    <source>
        <strain evidence="2 3">DSM 19219</strain>
    </source>
</reference>